<evidence type="ECO:0000313" key="2">
    <source>
        <dbReference type="Proteomes" id="UP000034951"/>
    </source>
</evidence>
<dbReference type="AlphaFoldDB" id="A0A0G0Z9P7"/>
<feature type="non-terminal residue" evidence="1">
    <location>
        <position position="104"/>
    </location>
</feature>
<name>A0A0G0Z9P7_9BACT</name>
<proteinExistence type="predicted"/>
<sequence length="104" mass="11570">MEYTKENLIEKFNAVPKNIQGLIVDESFGPAITFLCKGLGVDAVKALDVEDEVLHVLVGISHPKDFIRNIQAKIGVDEEKARAIAEKVNDEIFQLVKESLKVVH</sequence>
<organism evidence="1 2">
    <name type="scientific">Candidatus Azambacteria bacterium GW2011_GWA1_42_19</name>
    <dbReference type="NCBI Taxonomy" id="1618609"/>
    <lineage>
        <taxon>Bacteria</taxon>
        <taxon>Candidatus Azamiibacteriota</taxon>
    </lineage>
</organism>
<protein>
    <submittedName>
        <fullName evidence="1">Uncharacterized protein</fullName>
    </submittedName>
</protein>
<reference evidence="1 2" key="1">
    <citation type="journal article" date="2015" name="Nature">
        <title>rRNA introns, odd ribosomes, and small enigmatic genomes across a large radiation of phyla.</title>
        <authorList>
            <person name="Brown C.T."/>
            <person name="Hug L.A."/>
            <person name="Thomas B.C."/>
            <person name="Sharon I."/>
            <person name="Castelle C.J."/>
            <person name="Singh A."/>
            <person name="Wilkins M.J."/>
            <person name="Williams K.H."/>
            <person name="Banfield J.F."/>
        </authorList>
    </citation>
    <scope>NUCLEOTIDE SEQUENCE [LARGE SCALE GENOMIC DNA]</scope>
</reference>
<accession>A0A0G0Z9P7</accession>
<dbReference type="Proteomes" id="UP000034951">
    <property type="component" value="Unassembled WGS sequence"/>
</dbReference>
<comment type="caution">
    <text evidence="1">The sequence shown here is derived from an EMBL/GenBank/DDBJ whole genome shotgun (WGS) entry which is preliminary data.</text>
</comment>
<evidence type="ECO:0000313" key="1">
    <source>
        <dbReference type="EMBL" id="KKS45440.1"/>
    </source>
</evidence>
<gene>
    <name evidence="1" type="ORF">UV10_C0025G0007</name>
</gene>
<dbReference type="EMBL" id="LCDE01000025">
    <property type="protein sequence ID" value="KKS45440.1"/>
    <property type="molecule type" value="Genomic_DNA"/>
</dbReference>